<dbReference type="AlphaFoldDB" id="A0AAD6T089"/>
<keyword evidence="3" id="KW-1185">Reference proteome</keyword>
<proteinExistence type="predicted"/>
<reference evidence="2" key="1">
    <citation type="submission" date="2023-03" db="EMBL/GenBank/DDBJ databases">
        <title>Massive genome expansion in bonnet fungi (Mycena s.s.) driven by repeated elements and novel gene families across ecological guilds.</title>
        <authorList>
            <consortium name="Lawrence Berkeley National Laboratory"/>
            <person name="Harder C.B."/>
            <person name="Miyauchi S."/>
            <person name="Viragh M."/>
            <person name="Kuo A."/>
            <person name="Thoen E."/>
            <person name="Andreopoulos B."/>
            <person name="Lu D."/>
            <person name="Skrede I."/>
            <person name="Drula E."/>
            <person name="Henrissat B."/>
            <person name="Morin E."/>
            <person name="Kohler A."/>
            <person name="Barry K."/>
            <person name="LaButti K."/>
            <person name="Morin E."/>
            <person name="Salamov A."/>
            <person name="Lipzen A."/>
            <person name="Mereny Z."/>
            <person name="Hegedus B."/>
            <person name="Baldrian P."/>
            <person name="Stursova M."/>
            <person name="Weitz H."/>
            <person name="Taylor A."/>
            <person name="Grigoriev I.V."/>
            <person name="Nagy L.G."/>
            <person name="Martin F."/>
            <person name="Kauserud H."/>
        </authorList>
    </citation>
    <scope>NUCLEOTIDE SEQUENCE</scope>
    <source>
        <strain evidence="2">CBHHK200</strain>
    </source>
</reference>
<dbReference type="Proteomes" id="UP001218188">
    <property type="component" value="Unassembled WGS sequence"/>
</dbReference>
<evidence type="ECO:0000256" key="1">
    <source>
        <dbReference type="SAM" id="MobiDB-lite"/>
    </source>
</evidence>
<dbReference type="EMBL" id="JARJCM010000040">
    <property type="protein sequence ID" value="KAJ7036974.1"/>
    <property type="molecule type" value="Genomic_DNA"/>
</dbReference>
<feature type="region of interest" description="Disordered" evidence="1">
    <location>
        <begin position="62"/>
        <end position="96"/>
    </location>
</feature>
<organism evidence="2 3">
    <name type="scientific">Mycena alexandri</name>
    <dbReference type="NCBI Taxonomy" id="1745969"/>
    <lineage>
        <taxon>Eukaryota</taxon>
        <taxon>Fungi</taxon>
        <taxon>Dikarya</taxon>
        <taxon>Basidiomycota</taxon>
        <taxon>Agaricomycotina</taxon>
        <taxon>Agaricomycetes</taxon>
        <taxon>Agaricomycetidae</taxon>
        <taxon>Agaricales</taxon>
        <taxon>Marasmiineae</taxon>
        <taxon>Mycenaceae</taxon>
        <taxon>Mycena</taxon>
    </lineage>
</organism>
<evidence type="ECO:0000313" key="2">
    <source>
        <dbReference type="EMBL" id="KAJ7036974.1"/>
    </source>
</evidence>
<feature type="compositionally biased region" description="Basic and acidic residues" evidence="1">
    <location>
        <begin position="87"/>
        <end position="96"/>
    </location>
</feature>
<name>A0AAD6T089_9AGAR</name>
<gene>
    <name evidence="2" type="ORF">C8F04DRAFT_458177</name>
</gene>
<sequence length="160" mass="17232">MRAQRVSPSFPFFLRSLSSFSLPLTDLPVFPVRAPTVTQLSAAAAFTAAAVQVRHGGEGWGERTLDPPPRAPCAPSSSPINTTDGHAPWERRQSDERDAFAALGDGAGRIWGASFYLLQFPFSDMFLASARGRWGNASRIRRGALSTSAARTSAGTPRNR</sequence>
<comment type="caution">
    <text evidence="2">The sequence shown here is derived from an EMBL/GenBank/DDBJ whole genome shotgun (WGS) entry which is preliminary data.</text>
</comment>
<accession>A0AAD6T089</accession>
<protein>
    <submittedName>
        <fullName evidence="2">Uncharacterized protein</fullName>
    </submittedName>
</protein>
<evidence type="ECO:0000313" key="3">
    <source>
        <dbReference type="Proteomes" id="UP001218188"/>
    </source>
</evidence>